<dbReference type="HOGENOM" id="CLU_049413_3_8_1"/>
<gene>
    <name evidence="11" type="ORF">F503_08524</name>
</gene>
<dbReference type="SUPFAM" id="SSF53474">
    <property type="entry name" value="alpha/beta-Hydrolases"/>
    <property type="match status" value="1"/>
</dbReference>
<comment type="catalytic activity">
    <reaction evidence="9">
        <text>S-hexadecanoyl-L-cysteinyl-[protein] + H2O = L-cysteinyl-[protein] + hexadecanoate + H(+)</text>
        <dbReference type="Rhea" id="RHEA:19233"/>
        <dbReference type="Rhea" id="RHEA-COMP:10131"/>
        <dbReference type="Rhea" id="RHEA-COMP:11032"/>
        <dbReference type="ChEBI" id="CHEBI:7896"/>
        <dbReference type="ChEBI" id="CHEBI:15377"/>
        <dbReference type="ChEBI" id="CHEBI:15378"/>
        <dbReference type="ChEBI" id="CHEBI:29950"/>
        <dbReference type="ChEBI" id="CHEBI:74151"/>
        <dbReference type="EC" id="3.1.2.22"/>
    </reaction>
</comment>
<keyword evidence="5" id="KW-0378">Hydrolase</keyword>
<dbReference type="PANTHER" id="PTHR10655:SF17">
    <property type="entry name" value="LYSOPHOSPHOLIPASE-LIKE PROTEIN 1"/>
    <property type="match status" value="1"/>
</dbReference>
<dbReference type="EMBL" id="KE148174">
    <property type="protein sequence ID" value="EPE02761.1"/>
    <property type="molecule type" value="Genomic_DNA"/>
</dbReference>
<evidence type="ECO:0000256" key="2">
    <source>
        <dbReference type="ARBA" id="ARBA00012423"/>
    </source>
</evidence>
<evidence type="ECO:0000256" key="7">
    <source>
        <dbReference type="ARBA" id="ARBA00029392"/>
    </source>
</evidence>
<evidence type="ECO:0000256" key="8">
    <source>
        <dbReference type="ARBA" id="ARBA00031195"/>
    </source>
</evidence>
<dbReference type="InterPro" id="IPR003140">
    <property type="entry name" value="PLipase/COase/thioEstase"/>
</dbReference>
<dbReference type="GO" id="GO:0005737">
    <property type="term" value="C:cytoplasm"/>
    <property type="evidence" value="ECO:0007669"/>
    <property type="project" value="TreeGrafter"/>
</dbReference>
<evidence type="ECO:0000256" key="9">
    <source>
        <dbReference type="ARBA" id="ARBA00047337"/>
    </source>
</evidence>
<keyword evidence="12" id="KW-1185">Reference proteome</keyword>
<dbReference type="VEuPathDB" id="FungiDB:F503_08524"/>
<evidence type="ECO:0000313" key="12">
    <source>
        <dbReference type="Proteomes" id="UP000016923"/>
    </source>
</evidence>
<evidence type="ECO:0000256" key="6">
    <source>
        <dbReference type="ARBA" id="ARBA00022832"/>
    </source>
</evidence>
<dbReference type="GO" id="GO:0006631">
    <property type="term" value="P:fatty acid metabolic process"/>
    <property type="evidence" value="ECO:0007669"/>
    <property type="project" value="UniProtKB-KW"/>
</dbReference>
<reference evidence="11 12" key="1">
    <citation type="journal article" date="2013" name="BMC Genomics">
        <title>The genome and transcriptome of the pine saprophyte Ophiostoma piceae, and a comparison with the bark beetle-associated pine pathogen Grosmannia clavigera.</title>
        <authorList>
            <person name="Haridas S."/>
            <person name="Wang Y."/>
            <person name="Lim L."/>
            <person name="Massoumi Alamouti S."/>
            <person name="Jackman S."/>
            <person name="Docking R."/>
            <person name="Robertson G."/>
            <person name="Birol I."/>
            <person name="Bohlmann J."/>
            <person name="Breuil C."/>
        </authorList>
    </citation>
    <scope>NUCLEOTIDE SEQUENCE [LARGE SCALE GENOMIC DNA]</scope>
    <source>
        <strain evidence="11 12">UAMH 11346</strain>
    </source>
</reference>
<dbReference type="Proteomes" id="UP000016923">
    <property type="component" value="Unassembled WGS sequence"/>
</dbReference>
<protein>
    <recommendedName>
        <fullName evidence="3">Acyl-protein thioesterase 1</fullName>
        <ecNumber evidence="2">3.1.2.22</ecNumber>
    </recommendedName>
    <alternativeName>
        <fullName evidence="8">Palmitoyl-protein hydrolase</fullName>
    </alternativeName>
</protein>
<dbReference type="GO" id="GO:0008474">
    <property type="term" value="F:palmitoyl-(protein) hydrolase activity"/>
    <property type="evidence" value="ECO:0007669"/>
    <property type="project" value="UniProtKB-EC"/>
</dbReference>
<dbReference type="PANTHER" id="PTHR10655">
    <property type="entry name" value="LYSOPHOSPHOLIPASE-RELATED"/>
    <property type="match status" value="1"/>
</dbReference>
<evidence type="ECO:0000256" key="3">
    <source>
        <dbReference type="ARBA" id="ARBA00014923"/>
    </source>
</evidence>
<sequence>MSRRNPLVFPAVSAKHTATVIFTHGLGDSGNGWSFAVENWRRRQKLDEVKFILPHAPEIPITMNHGYRMPGWYDINLTNKVSIGGGVDSIRRNEDEKGILESRDYIRSLVQKEVDSGIPSERIVLGGFSQGGAISIFAGITSPLKLGGIIGMSTYLLLSLKLESTYLPSPVSSAVNAQTPILMCHGNADPVVPFELGKMSRDHLQKLNFSVDWKEYAGMPHTAFPNELDDVEEYLAKVLPPSPEAGKSEL</sequence>
<keyword evidence="4" id="KW-0719">Serine esterase</keyword>
<dbReference type="InterPro" id="IPR029058">
    <property type="entry name" value="AB_hydrolase_fold"/>
</dbReference>
<keyword evidence="6" id="KW-0276">Fatty acid metabolism</keyword>
<feature type="domain" description="Phospholipase/carboxylesterase/thioesterase" evidence="10">
    <location>
        <begin position="13"/>
        <end position="238"/>
    </location>
</feature>
<dbReference type="InterPro" id="IPR050565">
    <property type="entry name" value="LYPA1-2/EST-like"/>
</dbReference>
<name>S3BTN8_OPHP1</name>
<dbReference type="Gene3D" id="3.40.50.1820">
    <property type="entry name" value="alpha/beta hydrolase"/>
    <property type="match status" value="1"/>
</dbReference>
<dbReference type="Pfam" id="PF02230">
    <property type="entry name" value="Abhydrolase_2"/>
    <property type="match status" value="1"/>
</dbReference>
<evidence type="ECO:0000313" key="11">
    <source>
        <dbReference type="EMBL" id="EPE02761.1"/>
    </source>
</evidence>
<dbReference type="eggNOG" id="KOG2112">
    <property type="taxonomic scope" value="Eukaryota"/>
</dbReference>
<dbReference type="OrthoDB" id="2418081at2759"/>
<evidence type="ECO:0000259" key="10">
    <source>
        <dbReference type="Pfam" id="PF02230"/>
    </source>
</evidence>
<dbReference type="EC" id="3.1.2.22" evidence="2"/>
<evidence type="ECO:0000256" key="1">
    <source>
        <dbReference type="ARBA" id="ARBA00006499"/>
    </source>
</evidence>
<proteinExistence type="inferred from homology"/>
<comment type="function">
    <text evidence="7">Hydrolyzes fatty acids from S-acylated cysteine residues in proteins with a strong preference for palmitoylated G-alpha proteins over other acyl substrates. Mediates the deacylation of G-alpha proteins such as GPA1 in vivo, but has weak or no activity toward palmitoylated Ras proteins. Has weak lysophospholipase activity in vitro; however such activity may not exist in vivo.</text>
</comment>
<accession>S3BTN8</accession>
<organism evidence="11 12">
    <name type="scientific">Ophiostoma piceae (strain UAMH 11346)</name>
    <name type="common">Sap stain fungus</name>
    <dbReference type="NCBI Taxonomy" id="1262450"/>
    <lineage>
        <taxon>Eukaryota</taxon>
        <taxon>Fungi</taxon>
        <taxon>Dikarya</taxon>
        <taxon>Ascomycota</taxon>
        <taxon>Pezizomycotina</taxon>
        <taxon>Sordariomycetes</taxon>
        <taxon>Sordariomycetidae</taxon>
        <taxon>Ophiostomatales</taxon>
        <taxon>Ophiostomataceae</taxon>
        <taxon>Ophiostoma</taxon>
    </lineage>
</organism>
<keyword evidence="6" id="KW-0443">Lipid metabolism</keyword>
<evidence type="ECO:0000256" key="4">
    <source>
        <dbReference type="ARBA" id="ARBA00022487"/>
    </source>
</evidence>
<dbReference type="OMA" id="WYDILAM"/>
<dbReference type="GO" id="GO:0052689">
    <property type="term" value="F:carboxylic ester hydrolase activity"/>
    <property type="evidence" value="ECO:0007669"/>
    <property type="project" value="UniProtKB-KW"/>
</dbReference>
<evidence type="ECO:0000256" key="5">
    <source>
        <dbReference type="ARBA" id="ARBA00022801"/>
    </source>
</evidence>
<dbReference type="STRING" id="1262450.S3BTN8"/>
<dbReference type="AlphaFoldDB" id="S3BTN8"/>
<comment type="similarity">
    <text evidence="1">Belongs to the AB hydrolase superfamily. AB hydrolase 2 family.</text>
</comment>